<feature type="region of interest" description="Disordered" evidence="13">
    <location>
        <begin position="225"/>
        <end position="274"/>
    </location>
</feature>
<evidence type="ECO:0000256" key="7">
    <source>
        <dbReference type="ARBA" id="ARBA00023006"/>
    </source>
</evidence>
<evidence type="ECO:0000256" key="11">
    <source>
        <dbReference type="ARBA" id="ARBA00024615"/>
    </source>
</evidence>
<dbReference type="GO" id="GO:0061908">
    <property type="term" value="C:phagophore"/>
    <property type="evidence" value="ECO:0007669"/>
    <property type="project" value="TreeGrafter"/>
</dbReference>
<comment type="catalytic activity">
    <reaction evidence="10">
        <text>a 1,2-diacyl-sn-glycero-3-phospho-L-serine(in) = a 1,2-diacyl-sn-glycero-3-phospho-L-serine(out)</text>
        <dbReference type="Rhea" id="RHEA:38663"/>
        <dbReference type="ChEBI" id="CHEBI:57262"/>
    </reaction>
</comment>
<comment type="subcellular location">
    <subcellularLocation>
        <location evidence="1">Endoplasmic reticulum membrane</location>
        <topology evidence="1">Peripheral membrane protein</topology>
    </subcellularLocation>
    <subcellularLocation>
        <location evidence="2">Preautophagosomal structure membrane</location>
        <topology evidence="2">Peripheral membrane protein</topology>
    </subcellularLocation>
</comment>
<dbReference type="GO" id="GO:0034727">
    <property type="term" value="P:piecemeal microautophagy of the nucleus"/>
    <property type="evidence" value="ECO:0007669"/>
    <property type="project" value="TreeGrafter"/>
</dbReference>
<dbReference type="PANTHER" id="PTHR13190">
    <property type="entry name" value="AUTOPHAGY-RELATED 2, ISOFORM A"/>
    <property type="match status" value="1"/>
</dbReference>
<evidence type="ECO:0000313" key="14">
    <source>
        <dbReference type="EMBL" id="KAH3674923.1"/>
    </source>
</evidence>
<keyword evidence="5" id="KW-0813">Transport</keyword>
<comment type="catalytic activity">
    <reaction evidence="12">
        <text>a 1,2-diacyl-sn-glycero-3-phosphocholine(in) = a 1,2-diacyl-sn-glycero-3-phosphocholine(out)</text>
        <dbReference type="Rhea" id="RHEA:38571"/>
        <dbReference type="ChEBI" id="CHEBI:57643"/>
    </reaction>
</comment>
<dbReference type="GO" id="GO:0061723">
    <property type="term" value="P:glycophagy"/>
    <property type="evidence" value="ECO:0007669"/>
    <property type="project" value="TreeGrafter"/>
</dbReference>
<dbReference type="GO" id="GO:0032266">
    <property type="term" value="F:phosphatidylinositol-3-phosphate binding"/>
    <property type="evidence" value="ECO:0007669"/>
    <property type="project" value="TreeGrafter"/>
</dbReference>
<gene>
    <name evidence="14" type="ORF">WICMUC_002943</name>
</gene>
<reference evidence="14" key="2">
    <citation type="submission" date="2021-01" db="EMBL/GenBank/DDBJ databases">
        <authorList>
            <person name="Schikora-Tamarit M.A."/>
        </authorList>
    </citation>
    <scope>NUCLEOTIDE SEQUENCE</scope>
    <source>
        <strain evidence="14">CBS6341</strain>
    </source>
</reference>
<comment type="catalytic activity">
    <reaction evidence="11">
        <text>a 1,2-diacyl-sn-glycero-3-phosphoethanolamine(in) = a 1,2-diacyl-sn-glycero-3-phosphoethanolamine(out)</text>
        <dbReference type="Rhea" id="RHEA:38895"/>
        <dbReference type="ChEBI" id="CHEBI:64612"/>
    </reaction>
</comment>
<comment type="caution">
    <text evidence="14">The sequence shown here is derived from an EMBL/GenBank/DDBJ whole genome shotgun (WGS) entry which is preliminary data.</text>
</comment>
<evidence type="ECO:0000256" key="12">
    <source>
        <dbReference type="ARBA" id="ARBA00024631"/>
    </source>
</evidence>
<keyword evidence="7" id="KW-0072">Autophagy</keyword>
<dbReference type="PANTHER" id="PTHR13190:SF1">
    <property type="entry name" value="AUTOPHAGY-RELATED 2, ISOFORM A"/>
    <property type="match status" value="1"/>
</dbReference>
<evidence type="ECO:0000256" key="8">
    <source>
        <dbReference type="ARBA" id="ARBA00023055"/>
    </source>
</evidence>
<dbReference type="InterPro" id="IPR026849">
    <property type="entry name" value="ATG2"/>
</dbReference>
<evidence type="ECO:0000256" key="2">
    <source>
        <dbReference type="ARBA" id="ARBA00004623"/>
    </source>
</evidence>
<feature type="compositionally biased region" description="Acidic residues" evidence="13">
    <location>
        <begin position="229"/>
        <end position="251"/>
    </location>
</feature>
<feature type="region of interest" description="Disordered" evidence="13">
    <location>
        <begin position="1626"/>
        <end position="1650"/>
    </location>
</feature>
<dbReference type="GO" id="GO:0043495">
    <property type="term" value="F:protein-membrane adaptor activity"/>
    <property type="evidence" value="ECO:0007669"/>
    <property type="project" value="TreeGrafter"/>
</dbReference>
<evidence type="ECO:0000256" key="6">
    <source>
        <dbReference type="ARBA" id="ARBA00022824"/>
    </source>
</evidence>
<proteinExistence type="inferred from homology"/>
<keyword evidence="6" id="KW-0256">Endoplasmic reticulum</keyword>
<dbReference type="GO" id="GO:0005789">
    <property type="term" value="C:endoplasmic reticulum membrane"/>
    <property type="evidence" value="ECO:0007669"/>
    <property type="project" value="UniProtKB-SubCell"/>
</dbReference>
<keyword evidence="15" id="KW-1185">Reference proteome</keyword>
<keyword evidence="9" id="KW-0472">Membrane</keyword>
<dbReference type="Pfam" id="PF13329">
    <property type="entry name" value="ATG2_CAD"/>
    <property type="match status" value="1"/>
</dbReference>
<evidence type="ECO:0000313" key="15">
    <source>
        <dbReference type="Proteomes" id="UP000769528"/>
    </source>
</evidence>
<comment type="similarity">
    <text evidence="3">Belongs to the ATG2 family.</text>
</comment>
<evidence type="ECO:0000256" key="4">
    <source>
        <dbReference type="ARBA" id="ARBA00018070"/>
    </source>
</evidence>
<name>A0A9P8PMB8_9ASCO</name>
<dbReference type="OrthoDB" id="18982at2759"/>
<dbReference type="GO" id="GO:0034045">
    <property type="term" value="C:phagophore assembly site membrane"/>
    <property type="evidence" value="ECO:0007669"/>
    <property type="project" value="UniProtKB-SubCell"/>
</dbReference>
<evidence type="ECO:0000256" key="1">
    <source>
        <dbReference type="ARBA" id="ARBA00004406"/>
    </source>
</evidence>
<evidence type="ECO:0000256" key="5">
    <source>
        <dbReference type="ARBA" id="ARBA00022448"/>
    </source>
</evidence>
<evidence type="ECO:0000256" key="13">
    <source>
        <dbReference type="SAM" id="MobiDB-lite"/>
    </source>
</evidence>
<evidence type="ECO:0000256" key="3">
    <source>
        <dbReference type="ARBA" id="ARBA00009714"/>
    </source>
</evidence>
<dbReference type="EMBL" id="JAEUBF010000790">
    <property type="protein sequence ID" value="KAH3674923.1"/>
    <property type="molecule type" value="Genomic_DNA"/>
</dbReference>
<organism evidence="14 15">
    <name type="scientific">Wickerhamomyces mucosus</name>
    <dbReference type="NCBI Taxonomy" id="1378264"/>
    <lineage>
        <taxon>Eukaryota</taxon>
        <taxon>Fungi</taxon>
        <taxon>Dikarya</taxon>
        <taxon>Ascomycota</taxon>
        <taxon>Saccharomycotina</taxon>
        <taxon>Saccharomycetes</taxon>
        <taxon>Phaffomycetales</taxon>
        <taxon>Wickerhamomycetaceae</taxon>
        <taxon>Wickerhamomyces</taxon>
    </lineage>
</organism>
<accession>A0A9P8PMB8</accession>
<dbReference type="GO" id="GO:0006869">
    <property type="term" value="P:lipid transport"/>
    <property type="evidence" value="ECO:0007669"/>
    <property type="project" value="UniProtKB-KW"/>
</dbReference>
<dbReference type="GO" id="GO:0000422">
    <property type="term" value="P:autophagy of mitochondrion"/>
    <property type="evidence" value="ECO:0007669"/>
    <property type="project" value="TreeGrafter"/>
</dbReference>
<protein>
    <recommendedName>
        <fullName evidence="4">Autophagy-related protein 2</fullName>
    </recommendedName>
</protein>
<dbReference type="GO" id="GO:0000045">
    <property type="term" value="P:autophagosome assembly"/>
    <property type="evidence" value="ECO:0007669"/>
    <property type="project" value="TreeGrafter"/>
</dbReference>
<reference evidence="14" key="1">
    <citation type="journal article" date="2021" name="Open Biol.">
        <title>Shared evolutionary footprints suggest mitochondrial oxidative damage underlies multiple complex I losses in fungi.</title>
        <authorList>
            <person name="Schikora-Tamarit M.A."/>
            <person name="Marcet-Houben M."/>
            <person name="Nosek J."/>
            <person name="Gabaldon T."/>
        </authorList>
    </citation>
    <scope>NUCLEOTIDE SEQUENCE</scope>
    <source>
        <strain evidence="14">CBS6341</strain>
    </source>
</reference>
<feature type="region of interest" description="Disordered" evidence="13">
    <location>
        <begin position="1145"/>
        <end position="1168"/>
    </location>
</feature>
<dbReference type="Proteomes" id="UP000769528">
    <property type="component" value="Unassembled WGS sequence"/>
</dbReference>
<sequence>MASQWMPQNIQKRLLIYVLDQLSLFSGIDLQNVDVSLGSQSSITLNDVELDTEALKIPGLFLRNGQIKNLKLDLNVSGGVSIDGDGISLTIALSSTSPSDLGADLEKSKFSLQQSTMDLAQSILQLDEDLDQEQDEDFKTPSQSIHSSFVEGKQPSKLNSVMQKAVEAALSRLQINLRNISLKVILDHATVECEVSSTSFSTLNGTRTLKSSDIMIISIKPHGFAGENGDLETQESENDDTVESSSDEDDEGKYSDMTSSSVLQRPQREENDLTTSLVYSKEEASSIYMSANSDVFQETAKELRDSPKLIYIDKAEIRFTGLSKIENLQIQVGKVNVAVNPIPLTVLHLIESLVSLNAKHNYSLISRNPASKLRGGPIKPASAQTKNKDENDETAFLFEHFTVDEINFNFVSALLSNGNFSVPKELTLSLKSFELKCKNQSLVFGSLKSLVIIENDKILGFFENDEIKSDIRFEIQLVERNVTILLPKNFEVNLHQKNINKVLKVFGYLQQILDSSKRFQTSKLAPVRPQNDQYFVTLQTSVIFINIATISSNLRIKVSPISYVSKQNLLLVNSILIQNGNSKLVTLSNLQIKAEPQEKQIKSFDNQCHEIILTSSNFIKIETIAVTHGWTQLRELMTELKNFLNELSVPDEDIVFKSRKKTRISNNLMFQSRQSMKLVLDIDQVFFDVLSINDGFGDLKSSFKKFSILVNKDNLIQMHIFHPRINRVMRKTVEPAFEIINQEEKNIPSISLRTKDFKKIDANLKNVILEYYTNWLPLFENSCEKNGSISFDSESDKSESPSEIELKFQLIDIAIGLNPGRLSSKANLVIGSGSFDLLLAEFTSVKSQLKSCNLVLVDSLNNIYEDEKIATNRVWSSIDYYIAKNYTNVAQLKTLALTGIIKSSNQTTSTVLDIHSDKLEVELCADSNQCLMSLFNDLKLPVSINPEDKYRVERPSDVDVFHDVDEFAFDGRNTEYITKNIPITITDLKSADKNLESKLLGNNAPIDIVEEYIVNSKDGENILETDLLSQSEVTIKGPWEDSLTPTVGNMETTTYFSGVNHNPKLLLSMKDENSDSSIEFNNEHFEEDNIISKVKQTNKPSQYPLVLNLTADKINIKIYDGYDWKHTRKTISRAVKILKEKLSERRDNKPPYLSSNNSKSENNSKKSRNLEDEIIGETLFDSIHVSFPTSKDPEMLNQVINNGIQNTKNNRNEVFGIEDQNSLDGIDVGKKNNIKKLKLSRSKYHKILIEISDLIGNFTIYLNQDALTYTETSQAEESEVVNELDLNIANFEITDNVPTSTWNKFVTYMKDIEREVGSSMLQLNMKTVRAAENFAATELVLDVNILPLRLHVDQDTLELLTRFAEFKDSRFLLIDEYEDIPYIEKFSINAIQVRLDYKPKTIDYSGLRSGRTTEFMNFFILDEADMVLKQVTLYGISGFPKLGVLLNGIWMPDIKSTQLSGVLAGLAPVRSVVNIGSGLKDLVLIPVQEYKKDGRIYRSFSKGVEHFTRNTTNELLKFGVKLAAGTQTLLENTEQALGGVGSSGRVTSKTDEILLDDDNDLDDDYDYDYETKRTNHTAHASQLIGRSSLSVTNGGSSSLYRSIYQPTLESIADIKQIESFRRDKMSKKFNDNDSDSDVDPNPSSDDELPKNISLYANQPINLKEGLQLAYDSLGRNFLVAKEAMIKAGQDISESSSAHDTGLIIAKAAPIALIRPIIGATEATSRALLGINNQFDPEQWKYVEDKYKQTKK</sequence>
<evidence type="ECO:0000256" key="10">
    <source>
        <dbReference type="ARBA" id="ARBA00024479"/>
    </source>
</evidence>
<dbReference type="GO" id="GO:0061709">
    <property type="term" value="P:reticulophagy"/>
    <property type="evidence" value="ECO:0007669"/>
    <property type="project" value="TreeGrafter"/>
</dbReference>
<keyword evidence="8" id="KW-0445">Lipid transport</keyword>
<evidence type="ECO:0000256" key="9">
    <source>
        <dbReference type="ARBA" id="ARBA00023136"/>
    </source>
</evidence>